<gene>
    <name evidence="1" type="ORF">LKD22_05255</name>
</gene>
<accession>A0AAW4VZV8</accession>
<comment type="caution">
    <text evidence="1">The sequence shown here is derived from an EMBL/GenBank/DDBJ whole genome shotgun (WGS) entry which is preliminary data.</text>
</comment>
<organism evidence="1 2">
    <name type="scientific">Agathobaculum butyriciproducens</name>
    <dbReference type="NCBI Taxonomy" id="1628085"/>
    <lineage>
        <taxon>Bacteria</taxon>
        <taxon>Bacillati</taxon>
        <taxon>Bacillota</taxon>
        <taxon>Clostridia</taxon>
        <taxon>Eubacteriales</taxon>
        <taxon>Butyricicoccaceae</taxon>
        <taxon>Agathobaculum</taxon>
    </lineage>
</organism>
<sequence length="214" mass="23956">MKGLEKRILVMAAVTAICVWAAGKSGYAVKPYRLDGDTLAQQVQMLKENNLTKFSGVTIYDGIVIGDTAYYVMKQDFPEQEGMLGEMTAKRSWLGTWKFDSMGYGDSGINYDIIGCGGHNFLLLSGKDLEQQVAKVTLNWYGQTYEMTNESAKPYFLLCTELTGYMPDELLPSEDMFRFYDKNGKEIPRWYDSYSGSMDGSSIAVAQGSIYKAE</sequence>
<keyword evidence="2" id="KW-1185">Reference proteome</keyword>
<evidence type="ECO:0000313" key="1">
    <source>
        <dbReference type="EMBL" id="MCC2176536.1"/>
    </source>
</evidence>
<proteinExistence type="predicted"/>
<dbReference type="GeneID" id="98659375"/>
<reference evidence="1 2" key="1">
    <citation type="submission" date="2021-10" db="EMBL/GenBank/DDBJ databases">
        <title>Anaerobic single-cell dispensing facilitates the cultivation of human gut bacteria.</title>
        <authorList>
            <person name="Afrizal A."/>
        </authorList>
    </citation>
    <scope>NUCLEOTIDE SEQUENCE [LARGE SCALE GENOMIC DNA]</scope>
    <source>
        <strain evidence="1 2">CLA-AA-H270</strain>
    </source>
</reference>
<protein>
    <submittedName>
        <fullName evidence="1">Uncharacterized protein</fullName>
    </submittedName>
</protein>
<name>A0AAW4VZV8_9FIRM</name>
<evidence type="ECO:0000313" key="2">
    <source>
        <dbReference type="Proteomes" id="UP001298753"/>
    </source>
</evidence>
<dbReference type="AlphaFoldDB" id="A0AAW4VZV8"/>
<dbReference type="Proteomes" id="UP001298753">
    <property type="component" value="Unassembled WGS sequence"/>
</dbReference>
<dbReference type="RefSeq" id="WP_227600452.1">
    <property type="nucleotide sequence ID" value="NZ_JAJEPX010000011.1"/>
</dbReference>
<dbReference type="EMBL" id="JAJEPX010000011">
    <property type="protein sequence ID" value="MCC2176536.1"/>
    <property type="molecule type" value="Genomic_DNA"/>
</dbReference>